<dbReference type="InterPro" id="IPR050155">
    <property type="entry name" value="HAD-like_hydrolase_sf"/>
</dbReference>
<evidence type="ECO:0000256" key="4">
    <source>
        <dbReference type="ARBA" id="ARBA00013078"/>
    </source>
</evidence>
<organism evidence="5 6">
    <name type="scientific">Candidatus Desulfatifera sulfidica</name>
    <dbReference type="NCBI Taxonomy" id="2841691"/>
    <lineage>
        <taxon>Bacteria</taxon>
        <taxon>Pseudomonadati</taxon>
        <taxon>Thermodesulfobacteriota</taxon>
        <taxon>Desulfobulbia</taxon>
        <taxon>Desulfobulbales</taxon>
        <taxon>Desulfobulbaceae</taxon>
        <taxon>Candidatus Desulfatifera</taxon>
    </lineage>
</organism>
<comment type="similarity">
    <text evidence="3">Belongs to the HAD-like hydrolase superfamily. CbbY/CbbZ/Gph/YieH family.</text>
</comment>
<evidence type="ECO:0000256" key="1">
    <source>
        <dbReference type="ARBA" id="ARBA00000830"/>
    </source>
</evidence>
<gene>
    <name evidence="5" type="ORF">H8E79_01145</name>
</gene>
<evidence type="ECO:0000256" key="3">
    <source>
        <dbReference type="ARBA" id="ARBA00006171"/>
    </source>
</evidence>
<reference evidence="5 6" key="1">
    <citation type="submission" date="2020-08" db="EMBL/GenBank/DDBJ databases">
        <title>Bridging the membrane lipid divide: bacteria of the FCB group superphylum have the potential to synthesize archaeal ether lipids.</title>
        <authorList>
            <person name="Villanueva L."/>
            <person name="Von Meijenfeldt F.A.B."/>
            <person name="Westbye A.B."/>
            <person name="Yadav S."/>
            <person name="Hopmans E.C."/>
            <person name="Dutilh B.E."/>
            <person name="Sinninghe Damste J.S."/>
        </authorList>
    </citation>
    <scope>NUCLEOTIDE SEQUENCE [LARGE SCALE GENOMIC DNA]</scope>
    <source>
        <strain evidence="5">NIOZ-UU81</strain>
    </source>
</reference>
<comment type="caution">
    <text evidence="5">The sequence shown here is derived from an EMBL/GenBank/DDBJ whole genome shotgun (WGS) entry which is preliminary data.</text>
</comment>
<dbReference type="SFLD" id="SFLDS00003">
    <property type="entry name" value="Haloacid_Dehalogenase"/>
    <property type="match status" value="1"/>
</dbReference>
<dbReference type="InterPro" id="IPR041492">
    <property type="entry name" value="HAD_2"/>
</dbReference>
<evidence type="ECO:0000313" key="6">
    <source>
        <dbReference type="Proteomes" id="UP000599024"/>
    </source>
</evidence>
<dbReference type="GO" id="GO:0005829">
    <property type="term" value="C:cytosol"/>
    <property type="evidence" value="ECO:0007669"/>
    <property type="project" value="TreeGrafter"/>
</dbReference>
<dbReference type="FunFam" id="3.40.50.1000:FF:000022">
    <property type="entry name" value="Phosphoglycolate phosphatase"/>
    <property type="match status" value="1"/>
</dbReference>
<proteinExistence type="inferred from homology"/>
<evidence type="ECO:0000313" key="5">
    <source>
        <dbReference type="EMBL" id="MBC8207760.1"/>
    </source>
</evidence>
<keyword evidence="5" id="KW-0378">Hydrolase</keyword>
<dbReference type="PANTHER" id="PTHR43434:SF1">
    <property type="entry name" value="PHOSPHOGLYCOLATE PHOSPHATASE"/>
    <property type="match status" value="1"/>
</dbReference>
<dbReference type="Proteomes" id="UP000599024">
    <property type="component" value="Unassembled WGS sequence"/>
</dbReference>
<comment type="catalytic activity">
    <reaction evidence="1">
        <text>2-phosphoglycolate + H2O = glycolate + phosphate</text>
        <dbReference type="Rhea" id="RHEA:14369"/>
        <dbReference type="ChEBI" id="CHEBI:15377"/>
        <dbReference type="ChEBI" id="CHEBI:29805"/>
        <dbReference type="ChEBI" id="CHEBI:43474"/>
        <dbReference type="ChEBI" id="CHEBI:58033"/>
        <dbReference type="EC" id="3.1.3.18"/>
    </reaction>
</comment>
<dbReference type="Gene3D" id="1.10.150.240">
    <property type="entry name" value="Putative phosphatase, domain 2"/>
    <property type="match status" value="1"/>
</dbReference>
<comment type="pathway">
    <text evidence="2">Organic acid metabolism; glycolate biosynthesis; glycolate from 2-phosphoglycolate: step 1/1.</text>
</comment>
<dbReference type="Gene3D" id="3.40.50.1000">
    <property type="entry name" value="HAD superfamily/HAD-like"/>
    <property type="match status" value="1"/>
</dbReference>
<dbReference type="PANTHER" id="PTHR43434">
    <property type="entry name" value="PHOSPHOGLYCOLATE PHOSPHATASE"/>
    <property type="match status" value="1"/>
</dbReference>
<dbReference type="SFLD" id="SFLDG01135">
    <property type="entry name" value="C1.5.6:_HAD__Beta-PGM__Phospha"/>
    <property type="match status" value="1"/>
</dbReference>
<dbReference type="Pfam" id="PF13419">
    <property type="entry name" value="HAD_2"/>
    <property type="match status" value="1"/>
</dbReference>
<dbReference type="InterPro" id="IPR023214">
    <property type="entry name" value="HAD_sf"/>
</dbReference>
<protein>
    <recommendedName>
        <fullName evidence="4">phosphoglycolate phosphatase</fullName>
        <ecNumber evidence="4">3.1.3.18</ecNumber>
    </recommendedName>
</protein>
<dbReference type="SUPFAM" id="SSF56784">
    <property type="entry name" value="HAD-like"/>
    <property type="match status" value="1"/>
</dbReference>
<dbReference type="GO" id="GO:0006281">
    <property type="term" value="P:DNA repair"/>
    <property type="evidence" value="ECO:0007669"/>
    <property type="project" value="TreeGrafter"/>
</dbReference>
<dbReference type="NCBIfam" id="TIGR01509">
    <property type="entry name" value="HAD-SF-IA-v3"/>
    <property type="match status" value="1"/>
</dbReference>
<dbReference type="NCBIfam" id="TIGR01549">
    <property type="entry name" value="HAD-SF-IA-v1"/>
    <property type="match status" value="1"/>
</dbReference>
<dbReference type="EC" id="3.1.3.18" evidence="4"/>
<dbReference type="SFLD" id="SFLDG01129">
    <property type="entry name" value="C1.5:_HAD__Beta-PGM__Phosphata"/>
    <property type="match status" value="1"/>
</dbReference>
<dbReference type="InterPro" id="IPR023198">
    <property type="entry name" value="PGP-like_dom2"/>
</dbReference>
<dbReference type="InterPro" id="IPR036412">
    <property type="entry name" value="HAD-like_sf"/>
</dbReference>
<sequence>MPSRYQALIFDLDGTLLDTLKDLAEAANQTLTDFDLPTHPVDAYRTFVGDGLLTLIDRIIPAHRSLPDDLSRYMARFQEIYIDKWDETSRPYPGIVEMLEQLRTAGIRMSVLSNKPQAFTELCVHRFFGPDLFEYVHGERQGIPKKPDPTGAIEIAAKMELTPEQCLYVGDTATDMKTGRGAGMDTVGVLWGFRERQELDEHGAGILVANPAEITAYVTTSS</sequence>
<dbReference type="AlphaFoldDB" id="A0A8J6TBA5"/>
<dbReference type="EMBL" id="JACNLK010000013">
    <property type="protein sequence ID" value="MBC8207760.1"/>
    <property type="molecule type" value="Genomic_DNA"/>
</dbReference>
<dbReference type="InterPro" id="IPR006439">
    <property type="entry name" value="HAD-SF_hydro_IA"/>
</dbReference>
<dbReference type="GO" id="GO:0008967">
    <property type="term" value="F:phosphoglycolate phosphatase activity"/>
    <property type="evidence" value="ECO:0007669"/>
    <property type="project" value="UniProtKB-EC"/>
</dbReference>
<dbReference type="PRINTS" id="PR00413">
    <property type="entry name" value="HADHALOGNASE"/>
</dbReference>
<evidence type="ECO:0000256" key="2">
    <source>
        <dbReference type="ARBA" id="ARBA00004818"/>
    </source>
</evidence>
<accession>A0A8J6TBA5</accession>
<name>A0A8J6TBA5_9BACT</name>